<evidence type="ECO:0000313" key="3">
    <source>
        <dbReference type="Proteomes" id="UP000721861"/>
    </source>
</evidence>
<keyword evidence="1" id="KW-0812">Transmembrane</keyword>
<dbReference type="InterPro" id="IPR012340">
    <property type="entry name" value="NA-bd_OB-fold"/>
</dbReference>
<dbReference type="EMBL" id="JAGUCN010000012">
    <property type="protein sequence ID" value="MBS2212031.1"/>
    <property type="molecule type" value="Genomic_DNA"/>
</dbReference>
<accession>A0ABS5KAM7</accession>
<keyword evidence="1" id="KW-0472">Membrane</keyword>
<feature type="transmembrane region" description="Helical" evidence="1">
    <location>
        <begin position="97"/>
        <end position="118"/>
    </location>
</feature>
<dbReference type="Gene3D" id="2.40.50.140">
    <property type="entry name" value="Nucleic acid-binding proteins"/>
    <property type="match status" value="1"/>
</dbReference>
<evidence type="ECO:0000313" key="2">
    <source>
        <dbReference type="EMBL" id="MBS2212031.1"/>
    </source>
</evidence>
<keyword evidence="3" id="KW-1185">Reference proteome</keyword>
<feature type="transmembrane region" description="Helical" evidence="1">
    <location>
        <begin position="17"/>
        <end position="39"/>
    </location>
</feature>
<dbReference type="RefSeq" id="WP_212228463.1">
    <property type="nucleotide sequence ID" value="NZ_JAGUCN010000012.1"/>
</dbReference>
<reference evidence="2 3" key="1">
    <citation type="journal article" date="2014" name="Int. J. Syst. Evol. Microbiol.">
        <title>Carboxylicivirga gen. nov. in the family Marinilabiliaceae with two novel species, Carboxylicivirga mesophila sp. nov. and Carboxylicivirga taeanensis sp. nov., and reclassification of Cytophaga fermentans as Saccharicrinis fermentans gen. nov., comb. nov.</title>
        <authorList>
            <person name="Yang S.H."/>
            <person name="Seo H.S."/>
            <person name="Woo J.H."/>
            <person name="Oh H.M."/>
            <person name="Jang H."/>
            <person name="Lee J.H."/>
            <person name="Kim S.J."/>
            <person name="Kwon K.K."/>
        </authorList>
    </citation>
    <scope>NUCLEOTIDE SEQUENCE [LARGE SCALE GENOMIC DNA]</scope>
    <source>
        <strain evidence="2 3">JCM 18290</strain>
    </source>
</reference>
<organism evidence="2 3">
    <name type="scientific">Carboxylicivirga mesophila</name>
    <dbReference type="NCBI Taxonomy" id="1166478"/>
    <lineage>
        <taxon>Bacteria</taxon>
        <taxon>Pseudomonadati</taxon>
        <taxon>Bacteroidota</taxon>
        <taxon>Bacteroidia</taxon>
        <taxon>Marinilabiliales</taxon>
        <taxon>Marinilabiliaceae</taxon>
        <taxon>Carboxylicivirga</taxon>
    </lineage>
</organism>
<feature type="transmembrane region" description="Helical" evidence="1">
    <location>
        <begin position="72"/>
        <end position="91"/>
    </location>
</feature>
<keyword evidence="1" id="KW-1133">Transmembrane helix</keyword>
<protein>
    <recommendedName>
        <fullName evidence="4">NfeD-like C-terminal domain-containing protein</fullName>
    </recommendedName>
</protein>
<name>A0ABS5KAM7_9BACT</name>
<proteinExistence type="predicted"/>
<dbReference type="Proteomes" id="UP000721861">
    <property type="component" value="Unassembled WGS sequence"/>
</dbReference>
<gene>
    <name evidence="2" type="ORF">KEM09_11480</name>
</gene>
<comment type="caution">
    <text evidence="2">The sequence shown here is derived from an EMBL/GenBank/DDBJ whole genome shotgun (WGS) entry which is preliminary data.</text>
</comment>
<sequence>MMESFTQSWETMVLLEKIYWCFAIPFSLVFIIQVLLTILGSDMHDIEASGDVDVSIESDHGIEFQFLSLKNIVAFFTIFGWTGIICLNLNLSTWTTILISTLCGLVMMLMMASIMYLMGRLTENGTFQINSTIGKSGTVYLTIPAKRNGRGQIQINAQGYRTIDAVTDNNEDIATGAIIEVVDVLNNDILLVKINK</sequence>
<evidence type="ECO:0008006" key="4">
    <source>
        <dbReference type="Google" id="ProtNLM"/>
    </source>
</evidence>
<evidence type="ECO:0000256" key="1">
    <source>
        <dbReference type="SAM" id="Phobius"/>
    </source>
</evidence>